<dbReference type="Pfam" id="PF23571">
    <property type="entry name" value="GH3_M"/>
    <property type="match status" value="1"/>
</dbReference>
<evidence type="ECO:0000313" key="2">
    <source>
        <dbReference type="EMBL" id="CAK9066644.1"/>
    </source>
</evidence>
<feature type="domain" description="GH3 middle" evidence="1">
    <location>
        <begin position="291"/>
        <end position="330"/>
    </location>
</feature>
<dbReference type="PANTHER" id="PTHR31901:SF9">
    <property type="entry name" value="GH3 DOMAIN-CONTAINING PROTEIN"/>
    <property type="match status" value="1"/>
</dbReference>
<dbReference type="EMBL" id="CAXAMM010030554">
    <property type="protein sequence ID" value="CAK9066644.1"/>
    <property type="molecule type" value="Genomic_DNA"/>
</dbReference>
<organism evidence="2 3">
    <name type="scientific">Durusdinium trenchii</name>
    <dbReference type="NCBI Taxonomy" id="1381693"/>
    <lineage>
        <taxon>Eukaryota</taxon>
        <taxon>Sar</taxon>
        <taxon>Alveolata</taxon>
        <taxon>Dinophyceae</taxon>
        <taxon>Suessiales</taxon>
        <taxon>Symbiodiniaceae</taxon>
        <taxon>Durusdinium</taxon>
    </lineage>
</organism>
<dbReference type="Pfam" id="PF03321">
    <property type="entry name" value="GH3"/>
    <property type="match status" value="1"/>
</dbReference>
<dbReference type="InterPro" id="IPR004993">
    <property type="entry name" value="GH3"/>
</dbReference>
<evidence type="ECO:0000259" key="1">
    <source>
        <dbReference type="Pfam" id="PF23571"/>
    </source>
</evidence>
<evidence type="ECO:0000313" key="3">
    <source>
        <dbReference type="Proteomes" id="UP001642464"/>
    </source>
</evidence>
<dbReference type="Proteomes" id="UP001642464">
    <property type="component" value="Unassembled WGS sequence"/>
</dbReference>
<dbReference type="InterPro" id="IPR055377">
    <property type="entry name" value="GH3_M"/>
</dbReference>
<protein>
    <submittedName>
        <fullName evidence="2">GH3 auxin-responsive promoter</fullName>
    </submittedName>
</protein>
<accession>A0ABP0NSW6</accession>
<name>A0ABP0NSW6_9DINO</name>
<feature type="non-terminal residue" evidence="2">
    <location>
        <position position="1"/>
    </location>
</feature>
<reference evidence="2 3" key="1">
    <citation type="submission" date="2024-02" db="EMBL/GenBank/DDBJ databases">
        <authorList>
            <person name="Chen Y."/>
            <person name="Shah S."/>
            <person name="Dougan E. K."/>
            <person name="Thang M."/>
            <person name="Chan C."/>
        </authorList>
    </citation>
    <scope>NUCLEOTIDE SEQUENCE [LARGE SCALE GENOMIC DNA]</scope>
</reference>
<gene>
    <name evidence="2" type="ORF">SCF082_LOCUS33882</name>
</gene>
<sequence length="356" mass="38908">AGSLEAVQRRKLKALLRGHRSTGGANAGVDSWEAFQRQLPVTGFDDWRADIEKWRDTGQALVASPLMRFQPTSGSTSAIKWIPYTRAFLGELDGAIAPWLSDLYRQYPDLARGTHYWSMSWLPTDMRASQGADFNDDLKLLSFGKRLLASLTQSVPDAVSLAPTSASASFATLAYLVADRRLAMLSVWSPTFALTQHDQLRAWRDELAAVLATGDWGERREQLGFLPCPRQQRQARILSAWDGNSLPSLLARLWPRMALVSAWDTAAAAPWAGKLAGRFANAGFQGKGLWGMQVAPLISTGSGLLRYRMGDCLQVGAPCDGVPSLRFLGRENGVDLVGEKMSSAVAQQVLEAVSRS</sequence>
<dbReference type="PANTHER" id="PTHR31901">
    <property type="entry name" value="GH3 DOMAIN-CONTAINING PROTEIN"/>
    <property type="match status" value="1"/>
</dbReference>
<comment type="caution">
    <text evidence="2">The sequence shown here is derived from an EMBL/GenBank/DDBJ whole genome shotgun (WGS) entry which is preliminary data.</text>
</comment>
<feature type="non-terminal residue" evidence="2">
    <location>
        <position position="356"/>
    </location>
</feature>
<keyword evidence="3" id="KW-1185">Reference proteome</keyword>
<proteinExistence type="predicted"/>